<dbReference type="InterPro" id="IPR011010">
    <property type="entry name" value="DNA_brk_join_enz"/>
</dbReference>
<dbReference type="GO" id="GO:0003677">
    <property type="term" value="F:DNA binding"/>
    <property type="evidence" value="ECO:0007669"/>
    <property type="project" value="InterPro"/>
</dbReference>
<protein>
    <recommendedName>
        <fullName evidence="4">Integrase</fullName>
    </recommendedName>
</protein>
<dbReference type="eggNOG" id="COG0582">
    <property type="taxonomic scope" value="Bacteria"/>
</dbReference>
<evidence type="ECO:0000313" key="2">
    <source>
        <dbReference type="EMBL" id="BAD60614.1"/>
    </source>
</evidence>
<keyword evidence="1" id="KW-0233">DNA recombination</keyword>
<reference evidence="2 3" key="1">
    <citation type="journal article" date="2004" name="Proc. Natl. Acad. Sci. U.S.A.">
        <title>The complete genomic sequence of Nocardia farcinica IFM 10152.</title>
        <authorList>
            <person name="Ishikawa J."/>
            <person name="Yamashita A."/>
            <person name="Mikami Y."/>
            <person name="Hoshino Y."/>
            <person name="Kurita H."/>
            <person name="Hotta K."/>
            <person name="Shiba T."/>
            <person name="Hattori M."/>
        </authorList>
    </citation>
    <scope>NUCLEOTIDE SEQUENCE [LARGE SCALE GENOMIC DNA]</scope>
    <source>
        <strain evidence="2 3">IFM 10152</strain>
        <plasmid evidence="3">Plasmid pNF1</plasmid>
    </source>
</reference>
<dbReference type="KEGG" id="nfa:PNF1_890"/>
<keyword evidence="2" id="KW-0614">Plasmid</keyword>
<dbReference type="GO" id="GO:0006310">
    <property type="term" value="P:DNA recombination"/>
    <property type="evidence" value="ECO:0007669"/>
    <property type="project" value="UniProtKB-KW"/>
</dbReference>
<evidence type="ECO:0000256" key="1">
    <source>
        <dbReference type="ARBA" id="ARBA00023172"/>
    </source>
</evidence>
<name>Q5YMH7_NOCFA</name>
<dbReference type="RefSeq" id="WP_011212296.1">
    <property type="nucleotide sequence ID" value="NC_006362.1"/>
</dbReference>
<organism evidence="2 3">
    <name type="scientific">Nocardia farcinica (strain IFM 10152)</name>
    <dbReference type="NCBI Taxonomy" id="247156"/>
    <lineage>
        <taxon>Bacteria</taxon>
        <taxon>Bacillati</taxon>
        <taxon>Actinomycetota</taxon>
        <taxon>Actinomycetes</taxon>
        <taxon>Mycobacteriales</taxon>
        <taxon>Nocardiaceae</taxon>
        <taxon>Nocardia</taxon>
    </lineage>
</organism>
<dbReference type="HOGENOM" id="CLU_449655_0_0_11"/>
<dbReference type="InterPro" id="IPR013762">
    <property type="entry name" value="Integrase-like_cat_sf"/>
</dbReference>
<dbReference type="SUPFAM" id="SSF56349">
    <property type="entry name" value="DNA breaking-rejoining enzymes"/>
    <property type="match status" value="1"/>
</dbReference>
<sequence>MTTALTPTGDDLPSPDTVVLLNRSLRPGTDQHALSRFGQDRWNLSPGLLQHHSSALAVDFAQVPDEFRLPVKQIVWLLLNAEPDQPVNYRFTTARLSVSSVSAVSRFLRSFTQWLHARAITRFADVTAADLDTYAIDVRAAEISHSQREDLLAAVVRAWSVRDRLCPADRLPQGPPWNGDRIRDVLGQSRELAENRTLRVHPDTMTALLAWSLRFIEVFADDIIAAFTEYLELSGAAYRARRTRVPKDEIYSHRRRPGEARQLLAAHLDEYRRRGLALPGRRTADGRLLVNTYFLSAQAGIPVAHKSITSLFAERGQMPIDDDTYLFAPITAVLDGRPWRSRSIPYLQAPILARHLATACFVVIAYLSGQRPGETLNLERCCIDRDPATGLVLLRGKHFKGVRGQDGAAVPDGEYRVDPWVVVEPVAVAVEVVGRLHDSALLFPNTIEVNGISSPDRLKARVVHAARNDQLMTRDIEALLDWVNRYCAEHGRTDAIPPDPVKASISLGRLRRTLAWFIVRRPRGLVAAAIQYGHVRTGMTLGYAGSYDSGFPDDLVFEEWLTRLDNRADAHQRLRDGEHVSGPAAEVYRQRVESATRFAGRVLRSSRDAAALLANPDLQIYKGNAMTCVLDPAKAACRLASDEQGTRRTPDVNDCRPTCANIARTDRDIAELSRHADQLRLIVADPLAPPIRTLRERRELTRIDKIIAEHRNSA</sequence>
<dbReference type="AlphaFoldDB" id="Q5YMH7"/>
<dbReference type="GO" id="GO:0015074">
    <property type="term" value="P:DNA integration"/>
    <property type="evidence" value="ECO:0007669"/>
    <property type="project" value="InterPro"/>
</dbReference>
<evidence type="ECO:0000313" key="3">
    <source>
        <dbReference type="Proteomes" id="UP000006820"/>
    </source>
</evidence>
<gene>
    <name evidence="2" type="ordered locus">PNF1_890</name>
</gene>
<keyword evidence="3" id="KW-1185">Reference proteome</keyword>
<dbReference type="Gene3D" id="1.10.443.10">
    <property type="entry name" value="Intergrase catalytic core"/>
    <property type="match status" value="1"/>
</dbReference>
<dbReference type="Proteomes" id="UP000006820">
    <property type="component" value="Plasmid pNF1"/>
</dbReference>
<geneLocation type="plasmid" evidence="2 3">
    <name>pNF1</name>
</geneLocation>
<accession>Q5YMH7</accession>
<dbReference type="GeneID" id="69054612"/>
<evidence type="ECO:0008006" key="4">
    <source>
        <dbReference type="Google" id="ProtNLM"/>
    </source>
</evidence>
<proteinExistence type="predicted"/>
<dbReference type="EMBL" id="AP006619">
    <property type="protein sequence ID" value="BAD60614.1"/>
    <property type="molecule type" value="Genomic_DNA"/>
</dbReference>